<feature type="binding site" description="in other chain" evidence="8">
    <location>
        <position position="131"/>
    </location>
    <ligand>
        <name>IMP</name>
        <dbReference type="ChEBI" id="CHEBI:58053"/>
        <note>ligand shared between dimeric partners</note>
    </ligand>
</feature>
<dbReference type="Gene3D" id="3.40.440.10">
    <property type="entry name" value="Adenylosuccinate Synthetase, subunit A, domain 1"/>
    <property type="match status" value="1"/>
</dbReference>
<dbReference type="Gene3D" id="3.90.170.10">
    <property type="entry name" value="Adenylosuccinate Synthetase, subunit A, domain 3"/>
    <property type="match status" value="1"/>
</dbReference>
<feature type="binding site" evidence="8">
    <location>
        <begin position="412"/>
        <end position="414"/>
    </location>
    <ligand>
        <name>GTP</name>
        <dbReference type="ChEBI" id="CHEBI:37565"/>
    </ligand>
</feature>
<feature type="binding site" description="in other chain" evidence="8">
    <location>
        <position position="303"/>
    </location>
    <ligand>
        <name>IMP</name>
        <dbReference type="ChEBI" id="CHEBI:58053"/>
        <note>ligand shared between dimeric partners</note>
    </ligand>
</feature>
<comment type="similarity">
    <text evidence="8 9">Belongs to the adenylosuccinate synthetase family.</text>
</comment>
<evidence type="ECO:0000313" key="10">
    <source>
        <dbReference type="EMBL" id="RKF31613.1"/>
    </source>
</evidence>
<comment type="subunit">
    <text evidence="1 8">Homodimer.</text>
</comment>
<evidence type="ECO:0000313" key="11">
    <source>
        <dbReference type="Proteomes" id="UP000286402"/>
    </source>
</evidence>
<feature type="active site" description="Proton acceptor" evidence="8">
    <location>
        <position position="13"/>
    </location>
</feature>
<evidence type="ECO:0000256" key="1">
    <source>
        <dbReference type="ARBA" id="ARBA00011738"/>
    </source>
</evidence>
<dbReference type="PANTHER" id="PTHR11846">
    <property type="entry name" value="ADENYLOSUCCINATE SYNTHETASE"/>
    <property type="match status" value="1"/>
</dbReference>
<evidence type="ECO:0000256" key="6">
    <source>
        <dbReference type="ARBA" id="ARBA00022842"/>
    </source>
</evidence>
<keyword evidence="5 8" id="KW-0658">Purine biosynthesis</keyword>
<dbReference type="PROSITE" id="PS01266">
    <property type="entry name" value="ADENYLOSUCCIN_SYN_1"/>
    <property type="match status" value="1"/>
</dbReference>
<keyword evidence="6 8" id="KW-0460">Magnesium</keyword>
<keyword evidence="8" id="KW-0963">Cytoplasm</keyword>
<feature type="binding site" evidence="8">
    <location>
        <position position="13"/>
    </location>
    <ligand>
        <name>Mg(2+)</name>
        <dbReference type="ChEBI" id="CHEBI:18420"/>
    </ligand>
</feature>
<dbReference type="GO" id="GO:0000287">
    <property type="term" value="F:magnesium ion binding"/>
    <property type="evidence" value="ECO:0007669"/>
    <property type="project" value="UniProtKB-UniRule"/>
</dbReference>
<comment type="cofactor">
    <cofactor evidence="8">
        <name>Mg(2+)</name>
        <dbReference type="ChEBI" id="CHEBI:18420"/>
    </cofactor>
    <text evidence="8">Binds 1 Mg(2+) ion per subunit.</text>
</comment>
<dbReference type="PROSITE" id="PS00513">
    <property type="entry name" value="ADENYLOSUCCIN_SYN_2"/>
    <property type="match status" value="1"/>
</dbReference>
<protein>
    <recommendedName>
        <fullName evidence="8 9">Adenylosuccinate synthetase</fullName>
        <shortName evidence="8">AMPSase</shortName>
        <shortName evidence="8">AdSS</shortName>
        <ecNumber evidence="8 9">6.3.4.4</ecNumber>
    </recommendedName>
    <alternativeName>
        <fullName evidence="8">IMP--aspartate ligase</fullName>
    </alternativeName>
</protein>
<dbReference type="GO" id="GO:0044208">
    <property type="term" value="P:'de novo' AMP biosynthetic process"/>
    <property type="evidence" value="ECO:0007669"/>
    <property type="project" value="UniProtKB-UniRule"/>
</dbReference>
<dbReference type="InterPro" id="IPR042110">
    <property type="entry name" value="Adenylosuccinate_synth_dom2"/>
</dbReference>
<feature type="binding site" description="in other chain" evidence="8">
    <location>
        <position position="239"/>
    </location>
    <ligand>
        <name>IMP</name>
        <dbReference type="ChEBI" id="CHEBI:58053"/>
        <note>ligand shared between dimeric partners</note>
    </ligand>
</feature>
<feature type="binding site" evidence="8">
    <location>
        <position position="145"/>
    </location>
    <ligand>
        <name>IMP</name>
        <dbReference type="ChEBI" id="CHEBI:58053"/>
        <note>ligand shared between dimeric partners</note>
    </ligand>
</feature>
<dbReference type="Proteomes" id="UP000286402">
    <property type="component" value="Unassembled WGS sequence"/>
</dbReference>
<dbReference type="GO" id="GO:0005737">
    <property type="term" value="C:cytoplasm"/>
    <property type="evidence" value="ECO:0007669"/>
    <property type="project" value="UniProtKB-SubCell"/>
</dbReference>
<evidence type="ECO:0000256" key="7">
    <source>
        <dbReference type="ARBA" id="ARBA00023134"/>
    </source>
</evidence>
<evidence type="ECO:0000256" key="4">
    <source>
        <dbReference type="ARBA" id="ARBA00022741"/>
    </source>
</evidence>
<comment type="catalytic activity">
    <reaction evidence="8 9">
        <text>IMP + L-aspartate + GTP = N(6)-(1,2-dicarboxyethyl)-AMP + GDP + phosphate + 2 H(+)</text>
        <dbReference type="Rhea" id="RHEA:15753"/>
        <dbReference type="ChEBI" id="CHEBI:15378"/>
        <dbReference type="ChEBI" id="CHEBI:29991"/>
        <dbReference type="ChEBI" id="CHEBI:37565"/>
        <dbReference type="ChEBI" id="CHEBI:43474"/>
        <dbReference type="ChEBI" id="CHEBI:57567"/>
        <dbReference type="ChEBI" id="CHEBI:58053"/>
        <dbReference type="ChEBI" id="CHEBI:58189"/>
        <dbReference type="EC" id="6.3.4.4"/>
    </reaction>
</comment>
<dbReference type="Pfam" id="PF00709">
    <property type="entry name" value="Adenylsucc_synt"/>
    <property type="match status" value="1"/>
</dbReference>
<accession>A0A420FF16</accession>
<name>A0A420FF16_9SPHI</name>
<comment type="pathway">
    <text evidence="8 9">Purine metabolism; AMP biosynthesis via de novo pathway; AMP from IMP: step 1/2.</text>
</comment>
<dbReference type="InterPro" id="IPR027417">
    <property type="entry name" value="P-loop_NTPase"/>
</dbReference>
<dbReference type="Gene3D" id="1.10.300.10">
    <property type="entry name" value="Adenylosuccinate Synthetase, subunit A, domain 2"/>
    <property type="match status" value="1"/>
</dbReference>
<dbReference type="InterPro" id="IPR042111">
    <property type="entry name" value="Adenylosuccinate_synth_dom3"/>
</dbReference>
<dbReference type="EMBL" id="MCAQ01000028">
    <property type="protein sequence ID" value="RKF31613.1"/>
    <property type="molecule type" value="Genomic_DNA"/>
</dbReference>
<dbReference type="NCBIfam" id="TIGR00184">
    <property type="entry name" value="purA"/>
    <property type="match status" value="1"/>
</dbReference>
<feature type="binding site" evidence="8">
    <location>
        <begin position="12"/>
        <end position="18"/>
    </location>
    <ligand>
        <name>GTP</name>
        <dbReference type="ChEBI" id="CHEBI:37565"/>
    </ligand>
</feature>
<sequence length="425" mass="46729">MQVDVLLGLQWGDEGKGKIVDVFCPKYDLIARFQGGPNAGHTLEFDNKKFVLNTIPSGIFNEGTLNLIGNGVVIDPIILKRELDNLKTAGFDPVGKGNLVLARKAHLILPTHQLLDAASESKMGAGKIGSTLKGIGPTYMDKTGRNGLRVGDTTLPDFQERYQKLKEKHLSILSHYGEIPDFSEKEKAFLDAIEFIKSIPHVDSEHLVNQYLKEGKRVLAEGAQGTLLDVDFGSYPFVTSSNTTTAGACTGLGIAPNKIGKVYGIFKAYATRVGGGPFPTELHDETGEKLRQLGHEFGATTGRARRTGWIDIPALKYAIMLNGVTDLIMMKADVLDTFDKIYACTHYKYNGEVIDYMPYEIITHQAEPILEEIDGWKQDLSGITSEQEIPEALKNYISYLEKALEVPITILSVGPDRKQTLALSK</sequence>
<keyword evidence="2 8" id="KW-0436">Ligase</keyword>
<keyword evidence="7 8" id="KW-0342">GTP-binding</keyword>
<feature type="binding site" description="in other chain" evidence="8">
    <location>
        <begin position="38"/>
        <end position="41"/>
    </location>
    <ligand>
        <name>IMP</name>
        <dbReference type="ChEBI" id="CHEBI:58053"/>
        <note>ligand shared between dimeric partners</note>
    </ligand>
</feature>
<evidence type="ECO:0000256" key="9">
    <source>
        <dbReference type="RuleBase" id="RU000520"/>
    </source>
</evidence>
<dbReference type="HAMAP" id="MF_00011">
    <property type="entry name" value="Adenylosucc_synth"/>
    <property type="match status" value="1"/>
</dbReference>
<feature type="binding site" evidence="8">
    <location>
        <begin position="331"/>
        <end position="333"/>
    </location>
    <ligand>
        <name>GTP</name>
        <dbReference type="ChEBI" id="CHEBI:37565"/>
    </ligand>
</feature>
<keyword evidence="3 8" id="KW-0479">Metal-binding</keyword>
<dbReference type="InterPro" id="IPR001114">
    <property type="entry name" value="Adenylosuccinate_synthetase"/>
</dbReference>
<feature type="binding site" evidence="8">
    <location>
        <position position="305"/>
    </location>
    <ligand>
        <name>GTP</name>
        <dbReference type="ChEBI" id="CHEBI:37565"/>
    </ligand>
</feature>
<dbReference type="InterPro" id="IPR018220">
    <property type="entry name" value="Adenylosuccin_syn_GTP-bd"/>
</dbReference>
<dbReference type="PANTHER" id="PTHR11846:SF0">
    <property type="entry name" value="ADENYLOSUCCINATE SYNTHETASE"/>
    <property type="match status" value="1"/>
</dbReference>
<dbReference type="GO" id="GO:0004019">
    <property type="term" value="F:adenylosuccinate synthase activity"/>
    <property type="evidence" value="ECO:0007669"/>
    <property type="project" value="UniProtKB-UniRule"/>
</dbReference>
<comment type="subcellular location">
    <subcellularLocation>
        <location evidence="8">Cytoplasm</location>
    </subcellularLocation>
</comment>
<feature type="binding site" description="in other chain" evidence="8">
    <location>
        <position position="224"/>
    </location>
    <ligand>
        <name>IMP</name>
        <dbReference type="ChEBI" id="CHEBI:58053"/>
        <note>ligand shared between dimeric partners</note>
    </ligand>
</feature>
<evidence type="ECO:0000256" key="5">
    <source>
        <dbReference type="ARBA" id="ARBA00022755"/>
    </source>
</evidence>
<feature type="binding site" evidence="8">
    <location>
        <begin position="299"/>
        <end position="305"/>
    </location>
    <ligand>
        <name>substrate</name>
    </ligand>
</feature>
<gene>
    <name evidence="8" type="primary">purA</name>
    <name evidence="10" type="ORF">BCY89_15620</name>
</gene>
<dbReference type="EC" id="6.3.4.4" evidence="8 9"/>
<evidence type="ECO:0000256" key="8">
    <source>
        <dbReference type="HAMAP-Rule" id="MF_00011"/>
    </source>
</evidence>
<dbReference type="SUPFAM" id="SSF52540">
    <property type="entry name" value="P-loop containing nucleoside triphosphate hydrolases"/>
    <property type="match status" value="1"/>
</dbReference>
<keyword evidence="11" id="KW-1185">Reference proteome</keyword>
<evidence type="ECO:0000256" key="2">
    <source>
        <dbReference type="ARBA" id="ARBA00022598"/>
    </source>
</evidence>
<dbReference type="GO" id="GO:0046040">
    <property type="term" value="P:IMP metabolic process"/>
    <property type="evidence" value="ECO:0007669"/>
    <property type="project" value="TreeGrafter"/>
</dbReference>
<comment type="function">
    <text evidence="8">Plays an important role in the de novo pathway of purine nucleotide biosynthesis. Catalyzes the first committed step in the biosynthesis of AMP from IMP.</text>
</comment>
<feature type="active site" description="Proton donor" evidence="8">
    <location>
        <position position="41"/>
    </location>
</feature>
<organism evidence="10 11">
    <name type="scientific">Sphingobacterium siyangense</name>
    <dbReference type="NCBI Taxonomy" id="459529"/>
    <lineage>
        <taxon>Bacteria</taxon>
        <taxon>Pseudomonadati</taxon>
        <taxon>Bacteroidota</taxon>
        <taxon>Sphingobacteriia</taxon>
        <taxon>Sphingobacteriales</taxon>
        <taxon>Sphingobacteriaceae</taxon>
        <taxon>Sphingobacterium</taxon>
    </lineage>
</organism>
<keyword evidence="4 8" id="KW-0547">Nucleotide-binding</keyword>
<dbReference type="UniPathway" id="UPA00075">
    <property type="reaction ID" value="UER00335"/>
</dbReference>
<feature type="binding site" description="in other chain" evidence="8">
    <location>
        <begin position="13"/>
        <end position="16"/>
    </location>
    <ligand>
        <name>IMP</name>
        <dbReference type="ChEBI" id="CHEBI:58053"/>
        <note>ligand shared between dimeric partners</note>
    </ligand>
</feature>
<dbReference type="RefSeq" id="WP_120335866.1">
    <property type="nucleotide sequence ID" value="NZ_CP070350.1"/>
</dbReference>
<dbReference type="AlphaFoldDB" id="A0A420FF16"/>
<dbReference type="CDD" id="cd03108">
    <property type="entry name" value="AdSS"/>
    <property type="match status" value="1"/>
</dbReference>
<dbReference type="InterPro" id="IPR042109">
    <property type="entry name" value="Adenylosuccinate_synth_dom1"/>
</dbReference>
<dbReference type="InterPro" id="IPR033128">
    <property type="entry name" value="Adenylosuccin_syn_Lys_AS"/>
</dbReference>
<dbReference type="GO" id="GO:0005525">
    <property type="term" value="F:GTP binding"/>
    <property type="evidence" value="ECO:0007669"/>
    <property type="project" value="UniProtKB-UniRule"/>
</dbReference>
<feature type="binding site" evidence="8">
    <location>
        <position position="40"/>
    </location>
    <ligand>
        <name>Mg(2+)</name>
        <dbReference type="ChEBI" id="CHEBI:18420"/>
    </ligand>
</feature>
<proteinExistence type="inferred from homology"/>
<feature type="binding site" evidence="8">
    <location>
        <begin position="40"/>
        <end position="42"/>
    </location>
    <ligand>
        <name>GTP</name>
        <dbReference type="ChEBI" id="CHEBI:37565"/>
    </ligand>
</feature>
<dbReference type="SMART" id="SM00788">
    <property type="entry name" value="Adenylsucc_synt"/>
    <property type="match status" value="1"/>
</dbReference>
<reference evidence="10 11" key="1">
    <citation type="submission" date="2016-07" db="EMBL/GenBank/DDBJ databases">
        <title>Genome analysis of Sphingobacterium siyangense T12B17.</title>
        <authorList>
            <person name="Xu D."/>
            <person name="Su Y."/>
            <person name="Zheng S."/>
        </authorList>
    </citation>
    <scope>NUCLEOTIDE SEQUENCE [LARGE SCALE GENOMIC DNA]</scope>
    <source>
        <strain evidence="10 11">T12B17</strain>
    </source>
</reference>
<comment type="caution">
    <text evidence="10">The sequence shown here is derived from an EMBL/GenBank/DDBJ whole genome shotgun (WGS) entry which is preliminary data.</text>
</comment>
<evidence type="ECO:0000256" key="3">
    <source>
        <dbReference type="ARBA" id="ARBA00022723"/>
    </source>
</evidence>
<dbReference type="NCBIfam" id="NF002223">
    <property type="entry name" value="PRK01117.1"/>
    <property type="match status" value="1"/>
</dbReference>
<dbReference type="FunFam" id="3.90.170.10:FF:000001">
    <property type="entry name" value="Adenylosuccinate synthetase"/>
    <property type="match status" value="1"/>
</dbReference>